<keyword evidence="2 3" id="KW-0040">ANK repeat</keyword>
<keyword evidence="6" id="KW-1185">Reference proteome</keyword>
<feature type="repeat" description="ANK" evidence="3">
    <location>
        <begin position="267"/>
        <end position="299"/>
    </location>
</feature>
<evidence type="ECO:0000313" key="5">
    <source>
        <dbReference type="EMBL" id="KAL2869503.1"/>
    </source>
</evidence>
<dbReference type="InterPro" id="IPR029069">
    <property type="entry name" value="HotDog_dom_sf"/>
</dbReference>
<dbReference type="InterPro" id="IPR002110">
    <property type="entry name" value="Ankyrin_rpt"/>
</dbReference>
<dbReference type="InterPro" id="IPR036770">
    <property type="entry name" value="Ankyrin_rpt-contain_sf"/>
</dbReference>
<dbReference type="Gene3D" id="1.25.40.20">
    <property type="entry name" value="Ankyrin repeat-containing domain"/>
    <property type="match status" value="1"/>
</dbReference>
<accession>A0ABR4M1M2</accession>
<dbReference type="PANTHER" id="PTHR24171">
    <property type="entry name" value="ANKYRIN REPEAT DOMAIN-CONTAINING PROTEIN 39-RELATED"/>
    <property type="match status" value="1"/>
</dbReference>
<evidence type="ECO:0000313" key="6">
    <source>
        <dbReference type="Proteomes" id="UP001610432"/>
    </source>
</evidence>
<organism evidence="5 6">
    <name type="scientific">Aspergillus lucknowensis</name>
    <dbReference type="NCBI Taxonomy" id="176173"/>
    <lineage>
        <taxon>Eukaryota</taxon>
        <taxon>Fungi</taxon>
        <taxon>Dikarya</taxon>
        <taxon>Ascomycota</taxon>
        <taxon>Pezizomycotina</taxon>
        <taxon>Eurotiomycetes</taxon>
        <taxon>Eurotiomycetidae</taxon>
        <taxon>Eurotiales</taxon>
        <taxon>Aspergillaceae</taxon>
        <taxon>Aspergillus</taxon>
        <taxon>Aspergillus subgen. Nidulantes</taxon>
    </lineage>
</organism>
<proteinExistence type="predicted"/>
<evidence type="ECO:0000256" key="2">
    <source>
        <dbReference type="ARBA" id="ARBA00023043"/>
    </source>
</evidence>
<dbReference type="PROSITE" id="PS50088">
    <property type="entry name" value="ANK_REPEAT"/>
    <property type="match status" value="4"/>
</dbReference>
<dbReference type="Gene3D" id="3.10.129.10">
    <property type="entry name" value="Hotdog Thioesterase"/>
    <property type="match status" value="1"/>
</dbReference>
<feature type="repeat" description="ANK" evidence="3">
    <location>
        <begin position="335"/>
        <end position="367"/>
    </location>
</feature>
<keyword evidence="1" id="KW-0677">Repeat</keyword>
<dbReference type="Proteomes" id="UP001610432">
    <property type="component" value="Unassembled WGS sequence"/>
</dbReference>
<reference evidence="5 6" key="1">
    <citation type="submission" date="2024-07" db="EMBL/GenBank/DDBJ databases">
        <title>Section-level genome sequencing and comparative genomics of Aspergillus sections Usti and Cavernicolus.</title>
        <authorList>
            <consortium name="Lawrence Berkeley National Laboratory"/>
            <person name="Nybo J.L."/>
            <person name="Vesth T.C."/>
            <person name="Theobald S."/>
            <person name="Frisvad J.C."/>
            <person name="Larsen T.O."/>
            <person name="Kjaerboelling I."/>
            <person name="Rothschild-Mancinelli K."/>
            <person name="Lyhne E.K."/>
            <person name="Kogle M.E."/>
            <person name="Barry K."/>
            <person name="Clum A."/>
            <person name="Na H."/>
            <person name="Ledsgaard L."/>
            <person name="Lin J."/>
            <person name="Lipzen A."/>
            <person name="Kuo A."/>
            <person name="Riley R."/>
            <person name="Mondo S."/>
            <person name="Labutti K."/>
            <person name="Haridas S."/>
            <person name="Pangalinan J."/>
            <person name="Salamov A.A."/>
            <person name="Simmons B.A."/>
            <person name="Magnuson J.K."/>
            <person name="Chen J."/>
            <person name="Drula E."/>
            <person name="Henrissat B."/>
            <person name="Wiebenga A."/>
            <person name="Lubbers R.J."/>
            <person name="Gomes A.C."/>
            <person name="Macurrencykelacurrency M.R."/>
            <person name="Stajich J."/>
            <person name="Grigoriev I.V."/>
            <person name="Mortensen U.H."/>
            <person name="De Vries R.P."/>
            <person name="Baker S.E."/>
            <person name="Andersen M.R."/>
        </authorList>
    </citation>
    <scope>NUCLEOTIDE SEQUENCE [LARGE SCALE GENOMIC DNA]</scope>
    <source>
        <strain evidence="5 6">CBS 449.75</strain>
    </source>
</reference>
<name>A0ABR4M1M2_9EURO</name>
<evidence type="ECO:0000256" key="4">
    <source>
        <dbReference type="SAM" id="MobiDB-lite"/>
    </source>
</evidence>
<dbReference type="PROSITE" id="PS50297">
    <property type="entry name" value="ANK_REP_REGION"/>
    <property type="match status" value="4"/>
</dbReference>
<dbReference type="Pfam" id="PF00023">
    <property type="entry name" value="Ank"/>
    <property type="match status" value="1"/>
</dbReference>
<dbReference type="GeneID" id="98142594"/>
<protein>
    <submittedName>
        <fullName evidence="5">Ankyrin repeat-containing domain protein</fullName>
    </submittedName>
</protein>
<comment type="caution">
    <text evidence="5">The sequence shown here is derived from an EMBL/GenBank/DDBJ whole genome shotgun (WGS) entry which is preliminary data.</text>
</comment>
<dbReference type="SUPFAM" id="SSF48403">
    <property type="entry name" value="Ankyrin repeat"/>
    <property type="match status" value="1"/>
</dbReference>
<sequence>MNNPHTQTIQLDKIKSPSSVPWTVPPSASAKLPTPGLQLPVLATPHLIDAMQTASLSVLTGALKHPHCKVAVPGTISITHSAPVSVGARLTLTTEYKGRDGAGQSQSEGEGNETETETHKLQVTASDPLGVIATATFSHSIVCSVNLASHACLRLRQKDPARAAALEGIRQICNPATCDLCYPVRPDYAWRGLKIPHSPTARGLLHAVHHGPEQLVAAWLQAGTREALAPALDSALFAAVQANRDGVLKVLVAQGGADPVKWTGSTRHPTLLHLAADNGDESVATALLELGLDPNARDDEYYWTPLHHAVHAGHSLGTIRALLDGGADPNASEDESWTSLHFAVERGNIASIRLLVKRGASLSAENLKGDTPIMMAVRLGDKELVKTLLDCGSDPGLGYGRCSAFEWLRGAKVPGLDGAVRSLRP</sequence>
<feature type="repeat" description="ANK" evidence="3">
    <location>
        <begin position="301"/>
        <end position="334"/>
    </location>
</feature>
<evidence type="ECO:0000256" key="1">
    <source>
        <dbReference type="ARBA" id="ARBA00022737"/>
    </source>
</evidence>
<dbReference type="Pfam" id="PF12796">
    <property type="entry name" value="Ank_2"/>
    <property type="match status" value="1"/>
</dbReference>
<gene>
    <name evidence="5" type="ORF">BJX67DRAFT_332385</name>
</gene>
<evidence type="ECO:0000256" key="3">
    <source>
        <dbReference type="PROSITE-ProRule" id="PRU00023"/>
    </source>
</evidence>
<feature type="region of interest" description="Disordered" evidence="4">
    <location>
        <begin position="95"/>
        <end position="119"/>
    </location>
</feature>
<dbReference type="PANTHER" id="PTHR24171:SF8">
    <property type="entry name" value="BRCA1-ASSOCIATED RING DOMAIN PROTEIN 1"/>
    <property type="match status" value="1"/>
</dbReference>
<dbReference type="SMART" id="SM00248">
    <property type="entry name" value="ANK"/>
    <property type="match status" value="5"/>
</dbReference>
<feature type="repeat" description="ANK" evidence="3">
    <location>
        <begin position="368"/>
        <end position="394"/>
    </location>
</feature>
<dbReference type="RefSeq" id="XP_070888482.1">
    <property type="nucleotide sequence ID" value="XM_071027522.1"/>
</dbReference>
<dbReference type="SUPFAM" id="SSF54637">
    <property type="entry name" value="Thioesterase/thiol ester dehydrase-isomerase"/>
    <property type="match status" value="1"/>
</dbReference>
<dbReference type="EMBL" id="JBFXLQ010000009">
    <property type="protein sequence ID" value="KAL2869503.1"/>
    <property type="molecule type" value="Genomic_DNA"/>
</dbReference>